<name>A0A168M3J4_9BACL</name>
<comment type="caution">
    <text evidence="1">The sequence shown here is derived from an EMBL/GenBank/DDBJ whole genome shotgun (WGS) entry which is preliminary data.</text>
</comment>
<dbReference type="OrthoDB" id="1863356at2"/>
<proteinExistence type="predicted"/>
<dbReference type="EMBL" id="LVJH01000007">
    <property type="protein sequence ID" value="OAB44177.1"/>
    <property type="molecule type" value="Genomic_DNA"/>
</dbReference>
<dbReference type="Proteomes" id="UP000076967">
    <property type="component" value="Unassembled WGS sequence"/>
</dbReference>
<evidence type="ECO:0000313" key="1">
    <source>
        <dbReference type="EMBL" id="OAB44177.1"/>
    </source>
</evidence>
<dbReference type="AlphaFoldDB" id="A0A168M3J4"/>
<protein>
    <submittedName>
        <fullName evidence="1">Uncharacterized protein</fullName>
    </submittedName>
</protein>
<accession>A0A168M3J4</accession>
<dbReference type="RefSeq" id="WP_068530094.1">
    <property type="nucleotide sequence ID" value="NZ_LVJH01000007.1"/>
</dbReference>
<keyword evidence="2" id="KW-1185">Reference proteome</keyword>
<evidence type="ECO:0000313" key="2">
    <source>
        <dbReference type="Proteomes" id="UP000076967"/>
    </source>
</evidence>
<sequence length="89" mass="10952">MLVAKLEDDNELSMDYIMRYFWHKICKYNYLDIEYSLEMYIKKGLENKNKQIVNMLNSALQVREDHPWWDVFKEELEAFSEIEYIGLQF</sequence>
<gene>
    <name evidence="1" type="ORF">PGLA_05770</name>
</gene>
<reference evidence="1 2" key="1">
    <citation type="submission" date="2016-03" db="EMBL/GenBank/DDBJ databases">
        <title>Draft genome sequence of Paenibacillus glacialis DSM 22343.</title>
        <authorList>
            <person name="Shin S.-K."/>
            <person name="Yi H."/>
        </authorList>
    </citation>
    <scope>NUCLEOTIDE SEQUENCE [LARGE SCALE GENOMIC DNA]</scope>
    <source>
        <strain evidence="1 2">DSM 22343</strain>
    </source>
</reference>
<organism evidence="1 2">
    <name type="scientific">Paenibacillus glacialis</name>
    <dbReference type="NCBI Taxonomy" id="494026"/>
    <lineage>
        <taxon>Bacteria</taxon>
        <taxon>Bacillati</taxon>
        <taxon>Bacillota</taxon>
        <taxon>Bacilli</taxon>
        <taxon>Bacillales</taxon>
        <taxon>Paenibacillaceae</taxon>
        <taxon>Paenibacillus</taxon>
    </lineage>
</organism>